<proteinExistence type="inferred from homology"/>
<dbReference type="EMBL" id="JBBKTX010000048">
    <property type="protein sequence ID" value="MFK4754812.1"/>
    <property type="molecule type" value="Genomic_DNA"/>
</dbReference>
<dbReference type="Pfam" id="PF00593">
    <property type="entry name" value="TonB_dep_Rec_b-barrel"/>
    <property type="match status" value="1"/>
</dbReference>
<sequence length="825" mass="90849">MSGNTIPLLLASQGEEGIKLSKDKKNIWLSVRQWSWRAALTMVLSTQALAQQPIDIPAQSLADALNELGEEAGLQIIYDANLVAGINSKAVQGTVPTEVLRQLLDGTGVRYAISGNSVTLIAQGNDGAISLPPVKIAGDSISTTTEGTGSYTTGTMSTATKLDLTLRETPQAVTVITRQRMEDEGIIDLVDAIKSTPGVFVNITDGAGRPTFLSRGFYAENVTYDGAVTQWQGTTPNAVANLAMFDRVEVVRGATGLTQGAGNPSAAINLVRKRPTAEFQTLFDVGVGRWNNYSGMIDVSGPVTKDSSARARIVGYADTKESFRDNDGSETNLIYGIVETDIGKDTLLTVGAHVQKDQIEGMWWGGLPVDPDGGHLDLPRSTSLASDWEYLDYETASLFANLEHQLANDWTIKLSTLFLTLDTDLLGAYLVTDVSVDPVTRRQRAWHSETERTQKNYELTASGPFSLLGRDHELVFGATRNQLDDDEDKFSLAYVGTDLDIYNWDSSSLPRPDLPYSRTVKSTATQDSAYVTTRLNPTDPLKVILGMRLDWYEYDIEDGDGDYKIDDQVTNYAGVIYDLNQQHSIYASYTDIFEPQSSEDANGNTLEPVVGENYEMGIKGEYFGGSLNTSAAIYKIYQTNRARSVADTSLCSPEAPTCYEASGEISSEGVDLEVQGALSDYWEIGAGYTYNETEYVKDSTFASGTIYKPEVPKQLFKLTTSYTPAGKSGRWRFGTSLNWQDKIYRDGRSWAGDKTTDTVRNEQDAYFLVDMMAQYKINSHLKLQLNIDNLFDKEYYSGLGADPQYAPRDYYGEPRNFKLHLTGIF</sequence>
<keyword evidence="5" id="KW-0410">Iron transport</keyword>
<organism evidence="15 16">
    <name type="scientific">Oceanobacter antarcticus</name>
    <dbReference type="NCBI Taxonomy" id="3133425"/>
    <lineage>
        <taxon>Bacteria</taxon>
        <taxon>Pseudomonadati</taxon>
        <taxon>Pseudomonadota</taxon>
        <taxon>Gammaproteobacteria</taxon>
        <taxon>Oceanospirillales</taxon>
        <taxon>Oceanospirillaceae</taxon>
        <taxon>Oceanobacter</taxon>
    </lineage>
</organism>
<dbReference type="Pfam" id="PF07715">
    <property type="entry name" value="Plug"/>
    <property type="match status" value="1"/>
</dbReference>
<dbReference type="Proteomes" id="UP001620597">
    <property type="component" value="Unassembled WGS sequence"/>
</dbReference>
<comment type="subcellular location">
    <subcellularLocation>
        <location evidence="1 12">Cell outer membrane</location>
        <topology evidence="1 12">Multi-pass membrane protein</topology>
    </subcellularLocation>
</comment>
<dbReference type="Gene3D" id="2.40.170.20">
    <property type="entry name" value="TonB-dependent receptor, beta-barrel domain"/>
    <property type="match status" value="1"/>
</dbReference>
<evidence type="ECO:0000313" key="16">
    <source>
        <dbReference type="Proteomes" id="UP001620597"/>
    </source>
</evidence>
<gene>
    <name evidence="15" type="ORF">WG929_20640</name>
</gene>
<keyword evidence="5" id="KW-0406">Ion transport</keyword>
<dbReference type="InterPro" id="IPR011662">
    <property type="entry name" value="Secretin/TonB_short_N"/>
</dbReference>
<evidence type="ECO:0000256" key="5">
    <source>
        <dbReference type="ARBA" id="ARBA00022496"/>
    </source>
</evidence>
<keyword evidence="9 12" id="KW-0472">Membrane</keyword>
<dbReference type="PROSITE" id="PS52016">
    <property type="entry name" value="TONB_DEPENDENT_REC_3"/>
    <property type="match status" value="1"/>
</dbReference>
<evidence type="ECO:0000256" key="9">
    <source>
        <dbReference type="ARBA" id="ARBA00023136"/>
    </source>
</evidence>
<evidence type="ECO:0000256" key="4">
    <source>
        <dbReference type="ARBA" id="ARBA00022452"/>
    </source>
</evidence>
<evidence type="ECO:0000313" key="15">
    <source>
        <dbReference type="EMBL" id="MFK4754812.1"/>
    </source>
</evidence>
<keyword evidence="16" id="KW-1185">Reference proteome</keyword>
<dbReference type="NCBIfam" id="TIGR01783">
    <property type="entry name" value="TonB-siderophor"/>
    <property type="match status" value="1"/>
</dbReference>
<evidence type="ECO:0000256" key="13">
    <source>
        <dbReference type="RuleBase" id="RU003357"/>
    </source>
</evidence>
<evidence type="ECO:0000256" key="3">
    <source>
        <dbReference type="ARBA" id="ARBA00022448"/>
    </source>
</evidence>
<dbReference type="InterPro" id="IPR010105">
    <property type="entry name" value="TonB_sidphr_rcpt"/>
</dbReference>
<dbReference type="SUPFAM" id="SSF56935">
    <property type="entry name" value="Porins"/>
    <property type="match status" value="1"/>
</dbReference>
<evidence type="ECO:0000256" key="1">
    <source>
        <dbReference type="ARBA" id="ARBA00004571"/>
    </source>
</evidence>
<comment type="similarity">
    <text evidence="2 12 13">Belongs to the TonB-dependent receptor family.</text>
</comment>
<dbReference type="RefSeq" id="WP_416207589.1">
    <property type="nucleotide sequence ID" value="NZ_JBBKTX010000048.1"/>
</dbReference>
<keyword evidence="4 12" id="KW-1134">Transmembrane beta strand</keyword>
<feature type="domain" description="Secretin/TonB short N-terminal" evidence="14">
    <location>
        <begin position="74"/>
        <end position="123"/>
    </location>
</feature>
<keyword evidence="8 13" id="KW-0798">TonB box</keyword>
<dbReference type="Gene3D" id="3.55.50.30">
    <property type="match status" value="1"/>
</dbReference>
<dbReference type="InterPro" id="IPR012910">
    <property type="entry name" value="Plug_dom"/>
</dbReference>
<dbReference type="PANTHER" id="PTHR32552">
    <property type="entry name" value="FERRICHROME IRON RECEPTOR-RELATED"/>
    <property type="match status" value="1"/>
</dbReference>
<evidence type="ECO:0000256" key="10">
    <source>
        <dbReference type="ARBA" id="ARBA00023170"/>
    </source>
</evidence>
<dbReference type="InterPro" id="IPR037066">
    <property type="entry name" value="Plug_dom_sf"/>
</dbReference>
<dbReference type="Pfam" id="PF07660">
    <property type="entry name" value="STN"/>
    <property type="match status" value="1"/>
</dbReference>
<keyword evidence="10 15" id="KW-0675">Receptor</keyword>
<dbReference type="Gene3D" id="2.170.130.10">
    <property type="entry name" value="TonB-dependent receptor, plug domain"/>
    <property type="match status" value="1"/>
</dbReference>
<protein>
    <submittedName>
        <fullName evidence="15">TonB-dependent siderophore receptor</fullName>
    </submittedName>
</protein>
<reference evidence="15 16" key="1">
    <citation type="submission" date="2024-03" db="EMBL/GenBank/DDBJ databases">
        <title>High-quality draft genome sequence of Oceanobacter sp. wDCs-4.</title>
        <authorList>
            <person name="Dong C."/>
        </authorList>
    </citation>
    <scope>NUCLEOTIDE SEQUENCE [LARGE SCALE GENOMIC DNA]</scope>
    <source>
        <strain evidence="16">wDCs-4</strain>
    </source>
</reference>
<keyword evidence="7" id="KW-0408">Iron</keyword>
<dbReference type="InterPro" id="IPR039426">
    <property type="entry name" value="TonB-dep_rcpt-like"/>
</dbReference>
<evidence type="ECO:0000256" key="2">
    <source>
        <dbReference type="ARBA" id="ARBA00009810"/>
    </source>
</evidence>
<keyword evidence="6 12" id="KW-0812">Transmembrane</keyword>
<dbReference type="InterPro" id="IPR000531">
    <property type="entry name" value="Beta-barrel_TonB"/>
</dbReference>
<name>A0ABW8NP88_9GAMM</name>
<dbReference type="PANTHER" id="PTHR32552:SF74">
    <property type="entry name" value="HYDROXAMATE SIDEROPHORE RECEPTOR FHUE"/>
    <property type="match status" value="1"/>
</dbReference>
<dbReference type="InterPro" id="IPR036942">
    <property type="entry name" value="Beta-barrel_TonB_sf"/>
</dbReference>
<evidence type="ECO:0000256" key="11">
    <source>
        <dbReference type="ARBA" id="ARBA00023237"/>
    </source>
</evidence>
<dbReference type="CDD" id="cd01347">
    <property type="entry name" value="ligand_gated_channel"/>
    <property type="match status" value="1"/>
</dbReference>
<evidence type="ECO:0000256" key="7">
    <source>
        <dbReference type="ARBA" id="ARBA00023004"/>
    </source>
</evidence>
<accession>A0ABW8NP88</accession>
<keyword evidence="11 12" id="KW-0998">Cell outer membrane</keyword>
<evidence type="ECO:0000256" key="12">
    <source>
        <dbReference type="PROSITE-ProRule" id="PRU01360"/>
    </source>
</evidence>
<evidence type="ECO:0000256" key="8">
    <source>
        <dbReference type="ARBA" id="ARBA00023077"/>
    </source>
</evidence>
<comment type="caution">
    <text evidence="15">The sequence shown here is derived from an EMBL/GenBank/DDBJ whole genome shotgun (WGS) entry which is preliminary data.</text>
</comment>
<keyword evidence="3 12" id="KW-0813">Transport</keyword>
<evidence type="ECO:0000256" key="6">
    <source>
        <dbReference type="ARBA" id="ARBA00022692"/>
    </source>
</evidence>
<evidence type="ECO:0000259" key="14">
    <source>
        <dbReference type="SMART" id="SM00965"/>
    </source>
</evidence>
<dbReference type="SMART" id="SM00965">
    <property type="entry name" value="STN"/>
    <property type="match status" value="1"/>
</dbReference>